<evidence type="ECO:0000313" key="2">
    <source>
        <dbReference type="Proteomes" id="UP001233999"/>
    </source>
</evidence>
<reference evidence="1" key="2">
    <citation type="submission" date="2023-05" db="EMBL/GenBank/DDBJ databases">
        <authorList>
            <person name="Fouks B."/>
        </authorList>
    </citation>
    <scope>NUCLEOTIDE SEQUENCE</scope>
    <source>
        <strain evidence="1">Stay&amp;Tobe</strain>
        <tissue evidence="1">Testes</tissue>
    </source>
</reference>
<reference evidence="1" key="1">
    <citation type="journal article" date="2023" name="IScience">
        <title>Live-bearing cockroach genome reveals convergent evolutionary mechanisms linked to viviparity in insects and beyond.</title>
        <authorList>
            <person name="Fouks B."/>
            <person name="Harrison M.C."/>
            <person name="Mikhailova A.A."/>
            <person name="Marchal E."/>
            <person name="English S."/>
            <person name="Carruthers M."/>
            <person name="Jennings E.C."/>
            <person name="Chiamaka E.L."/>
            <person name="Frigard R.A."/>
            <person name="Pippel M."/>
            <person name="Attardo G.M."/>
            <person name="Benoit J.B."/>
            <person name="Bornberg-Bauer E."/>
            <person name="Tobe S.S."/>
        </authorList>
    </citation>
    <scope>NUCLEOTIDE SEQUENCE</scope>
    <source>
        <strain evidence="1">Stay&amp;Tobe</strain>
    </source>
</reference>
<feature type="non-terminal residue" evidence="1">
    <location>
        <position position="1"/>
    </location>
</feature>
<organism evidence="1 2">
    <name type="scientific">Diploptera punctata</name>
    <name type="common">Pacific beetle cockroach</name>
    <dbReference type="NCBI Taxonomy" id="6984"/>
    <lineage>
        <taxon>Eukaryota</taxon>
        <taxon>Metazoa</taxon>
        <taxon>Ecdysozoa</taxon>
        <taxon>Arthropoda</taxon>
        <taxon>Hexapoda</taxon>
        <taxon>Insecta</taxon>
        <taxon>Pterygota</taxon>
        <taxon>Neoptera</taxon>
        <taxon>Polyneoptera</taxon>
        <taxon>Dictyoptera</taxon>
        <taxon>Blattodea</taxon>
        <taxon>Blaberoidea</taxon>
        <taxon>Blaberidae</taxon>
        <taxon>Diplopterinae</taxon>
        <taxon>Diploptera</taxon>
    </lineage>
</organism>
<sequence>RIGVILRVADVNCSRGHLENETCVKRASIMKLTTCTLLVLIKNVGLNADQCSQVTQHLSGSEQSSSSVGQSMCSLNSLIKYIDIEPPEESTEKNSSFRKMVDSGDKSRLCKSFSLIYKTHGSINNTNTNNVFKEKSLDMASAMNDAKTLSRQKYTLWYNLTPSIKKVLATLPLKDCYTCWR</sequence>
<accession>A0AAD7ZU45</accession>
<dbReference type="AlphaFoldDB" id="A0AAD7ZU45"/>
<proteinExistence type="predicted"/>
<evidence type="ECO:0000313" key="1">
    <source>
        <dbReference type="EMBL" id="KAJ9586940.1"/>
    </source>
</evidence>
<gene>
    <name evidence="1" type="ORF">L9F63_019484</name>
</gene>
<protein>
    <submittedName>
        <fullName evidence="1">Uncharacterized protein</fullName>
    </submittedName>
</protein>
<feature type="non-terminal residue" evidence="1">
    <location>
        <position position="181"/>
    </location>
</feature>
<dbReference type="EMBL" id="JASPKZ010006822">
    <property type="protein sequence ID" value="KAJ9586940.1"/>
    <property type="molecule type" value="Genomic_DNA"/>
</dbReference>
<name>A0AAD7ZU45_DIPPU</name>
<keyword evidence="2" id="KW-1185">Reference proteome</keyword>
<comment type="caution">
    <text evidence="1">The sequence shown here is derived from an EMBL/GenBank/DDBJ whole genome shotgun (WGS) entry which is preliminary data.</text>
</comment>
<dbReference type="Proteomes" id="UP001233999">
    <property type="component" value="Unassembled WGS sequence"/>
</dbReference>